<dbReference type="Proteomes" id="UP001497457">
    <property type="component" value="Chromosome 18b"/>
</dbReference>
<feature type="signal peptide" evidence="11">
    <location>
        <begin position="1"/>
        <end position="25"/>
    </location>
</feature>
<dbReference type="InterPro" id="IPR013766">
    <property type="entry name" value="Thioredoxin_domain"/>
</dbReference>
<comment type="similarity">
    <text evidence="3">Belongs to the protein disulfide isomerase family.</text>
</comment>
<dbReference type="Pfam" id="PF13848">
    <property type="entry name" value="Thioredoxin_6"/>
    <property type="match status" value="1"/>
</dbReference>
<evidence type="ECO:0000256" key="3">
    <source>
        <dbReference type="ARBA" id="ARBA00006347"/>
    </source>
</evidence>
<keyword evidence="5 11" id="KW-0732">Signal</keyword>
<protein>
    <recommendedName>
        <fullName evidence="4">protein disulfide-isomerase</fullName>
        <ecNumber evidence="4">5.3.4.1</ecNumber>
    </recommendedName>
</protein>
<comment type="catalytic activity">
    <reaction evidence="1">
        <text>Catalyzes the rearrangement of -S-S- bonds in proteins.</text>
        <dbReference type="EC" id="5.3.4.1"/>
    </reaction>
</comment>
<feature type="domain" description="Thioredoxin" evidence="12">
    <location>
        <begin position="23"/>
        <end position="141"/>
    </location>
</feature>
<keyword evidence="6" id="KW-0256">Endoplasmic reticulum</keyword>
<comment type="function">
    <text evidence="10">Acts as a protein-folding catalyst that interacts with nascent polypeptides to catalyze the formation, isomerization, and reduction or oxidation of disulfide bonds. May play a role in storage protein biogenesis.</text>
</comment>
<dbReference type="PROSITE" id="PS51352">
    <property type="entry name" value="THIOREDOXIN_2"/>
    <property type="match status" value="2"/>
</dbReference>
<reference evidence="13 14" key="2">
    <citation type="submission" date="2024-10" db="EMBL/GenBank/DDBJ databases">
        <authorList>
            <person name="Ryan C."/>
        </authorList>
    </citation>
    <scope>NUCLEOTIDE SEQUENCE [LARGE SCALE GENOMIC DNA]</scope>
</reference>
<dbReference type="AlphaFoldDB" id="A0ABC8Z7T2"/>
<feature type="domain" description="Thioredoxin" evidence="12">
    <location>
        <begin position="348"/>
        <end position="488"/>
    </location>
</feature>
<evidence type="ECO:0000256" key="8">
    <source>
        <dbReference type="ARBA" id="ARBA00023235"/>
    </source>
</evidence>
<organism evidence="13 14">
    <name type="scientific">Urochloa decumbens</name>
    <dbReference type="NCBI Taxonomy" id="240449"/>
    <lineage>
        <taxon>Eukaryota</taxon>
        <taxon>Viridiplantae</taxon>
        <taxon>Streptophyta</taxon>
        <taxon>Embryophyta</taxon>
        <taxon>Tracheophyta</taxon>
        <taxon>Spermatophyta</taxon>
        <taxon>Magnoliopsida</taxon>
        <taxon>Liliopsida</taxon>
        <taxon>Poales</taxon>
        <taxon>Poaceae</taxon>
        <taxon>PACMAD clade</taxon>
        <taxon>Panicoideae</taxon>
        <taxon>Panicodae</taxon>
        <taxon>Paniceae</taxon>
        <taxon>Melinidinae</taxon>
        <taxon>Urochloa</taxon>
    </lineage>
</organism>
<keyword evidence="9" id="KW-0676">Redox-active center</keyword>
<dbReference type="EC" id="5.3.4.1" evidence="4"/>
<keyword evidence="14" id="KW-1185">Reference proteome</keyword>
<dbReference type="InterPro" id="IPR036249">
    <property type="entry name" value="Thioredoxin-like_sf"/>
</dbReference>
<evidence type="ECO:0000256" key="2">
    <source>
        <dbReference type="ARBA" id="ARBA00004319"/>
    </source>
</evidence>
<reference evidence="14" key="1">
    <citation type="submission" date="2024-06" db="EMBL/GenBank/DDBJ databases">
        <authorList>
            <person name="Ryan C."/>
        </authorList>
    </citation>
    <scope>NUCLEOTIDE SEQUENCE [LARGE SCALE GENOMIC DNA]</scope>
</reference>
<evidence type="ECO:0000256" key="5">
    <source>
        <dbReference type="ARBA" id="ARBA00022729"/>
    </source>
</evidence>
<dbReference type="CDD" id="cd02961">
    <property type="entry name" value="PDI_a_family"/>
    <property type="match status" value="2"/>
</dbReference>
<evidence type="ECO:0000256" key="4">
    <source>
        <dbReference type="ARBA" id="ARBA00012723"/>
    </source>
</evidence>
<dbReference type="Gene3D" id="3.40.30.10">
    <property type="entry name" value="Glutaredoxin"/>
    <property type="match status" value="3"/>
</dbReference>
<evidence type="ECO:0000256" key="7">
    <source>
        <dbReference type="ARBA" id="ARBA00023157"/>
    </source>
</evidence>
<evidence type="ECO:0000256" key="6">
    <source>
        <dbReference type="ARBA" id="ARBA00022824"/>
    </source>
</evidence>
<dbReference type="CDD" id="cd02982">
    <property type="entry name" value="PDI_b'_family"/>
    <property type="match status" value="1"/>
</dbReference>
<evidence type="ECO:0000256" key="11">
    <source>
        <dbReference type="SAM" id="SignalP"/>
    </source>
</evidence>
<evidence type="ECO:0000259" key="12">
    <source>
        <dbReference type="PROSITE" id="PS51352"/>
    </source>
</evidence>
<accession>A0ABC8Z7T2</accession>
<evidence type="ECO:0000256" key="1">
    <source>
        <dbReference type="ARBA" id="ARBA00001182"/>
    </source>
</evidence>
<feature type="chain" id="PRO_5044800663" description="protein disulfide-isomerase" evidence="11">
    <location>
        <begin position="26"/>
        <end position="572"/>
    </location>
</feature>
<dbReference type="PANTHER" id="PTHR18929:SF132">
    <property type="entry name" value="PROTEIN DISULFIDE-ISOMERASE A3"/>
    <property type="match status" value="1"/>
</dbReference>
<keyword evidence="7" id="KW-1015">Disulfide bond</keyword>
<gene>
    <name evidence="13" type="ORF">URODEC1_LOCUS42375</name>
</gene>
<dbReference type="GO" id="GO:0005788">
    <property type="term" value="C:endoplasmic reticulum lumen"/>
    <property type="evidence" value="ECO:0007669"/>
    <property type="project" value="UniProtKB-SubCell"/>
</dbReference>
<dbReference type="GO" id="GO:0003756">
    <property type="term" value="F:protein disulfide isomerase activity"/>
    <property type="evidence" value="ECO:0007669"/>
    <property type="project" value="UniProtKB-EC"/>
</dbReference>
<dbReference type="FunFam" id="3.40.30.10:FF:000107">
    <property type="entry name" value="Protein disulfide-isomerase 5-2"/>
    <property type="match status" value="2"/>
</dbReference>
<sequence>MASSMLLLFAFLALLLLLASSTCNARVEASASAVLTLDADDFSEVVSAHQFIVVNFYAPWLYWSKKLAPEYEKAAAILRNHDPPIVLAKIDAISNKDLRDKYSVVGYPTVKLFWNGGSTVEQYFGERDAESIVRYLKKQVSPASTEIQSAEDTATISNDNGMGKVNDGTLESYHKPDPIPEVGNQHVKKHAPHNRREVIFNSAEKGVRDAESIVQYLEKRVGPASTEIKSAEDAARTITDGNDKGKATAILFLRSPDERIREFMNQVLEALQKYSSKNIGFTVVDISGPQVALQYFKLKESDVPLIFIEASTATYMKPNVEPHQILPFFKEYIDGTLEPYHKSNLTPEVSDQPVKEVAANNLNDVISNSGILMASAALTLDADNISEVVSAHQFIVVDFYAPWCYWSKKLAPEYEKAAAILRNHDPPIVLAKIDASGQSKKDSRLRQKYSVQGYPTVKLFMNGGNTVQQYFGERDAESIVRYLKKQVAEDAARTVTDGNDKQGKATAIPFVRSGDERIRNFKDQPVKEVAANNLNDVILNSAKKVILEFRQRMKWAFQILVATIVEFFTKDG</sequence>
<evidence type="ECO:0000313" key="13">
    <source>
        <dbReference type="EMBL" id="CAL4957145.1"/>
    </source>
</evidence>
<name>A0ABC8Z7T2_9POAL</name>
<keyword evidence="8" id="KW-0413">Isomerase</keyword>
<proteinExistence type="inferred from homology"/>
<dbReference type="Pfam" id="PF00085">
    <property type="entry name" value="Thioredoxin"/>
    <property type="match status" value="2"/>
</dbReference>
<evidence type="ECO:0000313" key="14">
    <source>
        <dbReference type="Proteomes" id="UP001497457"/>
    </source>
</evidence>
<evidence type="ECO:0000256" key="10">
    <source>
        <dbReference type="ARBA" id="ARBA00060135"/>
    </source>
</evidence>
<dbReference type="EMBL" id="OZ075128">
    <property type="protein sequence ID" value="CAL4957145.1"/>
    <property type="molecule type" value="Genomic_DNA"/>
</dbReference>
<evidence type="ECO:0000256" key="9">
    <source>
        <dbReference type="ARBA" id="ARBA00023284"/>
    </source>
</evidence>
<comment type="subcellular location">
    <subcellularLocation>
        <location evidence="2">Endoplasmic reticulum lumen</location>
    </subcellularLocation>
</comment>
<dbReference type="PANTHER" id="PTHR18929">
    <property type="entry name" value="PROTEIN DISULFIDE ISOMERASE"/>
    <property type="match status" value="1"/>
</dbReference>
<dbReference type="SUPFAM" id="SSF52833">
    <property type="entry name" value="Thioredoxin-like"/>
    <property type="match status" value="3"/>
</dbReference>